<dbReference type="InterPro" id="IPR000014">
    <property type="entry name" value="PAS"/>
</dbReference>
<dbReference type="PANTHER" id="PTHR43304:SF1">
    <property type="entry name" value="PAC DOMAIN-CONTAINING PROTEIN"/>
    <property type="match status" value="1"/>
</dbReference>
<comment type="catalytic activity">
    <reaction evidence="1">
        <text>ATP + protein L-histidine = ADP + protein N-phospho-L-histidine.</text>
        <dbReference type="EC" id="2.7.13.3"/>
    </reaction>
</comment>
<reference evidence="7 8" key="1">
    <citation type="submission" date="2020-04" db="EMBL/GenBank/DDBJ databases">
        <title>Flammeovirga sp. SR4, a novel species isolated from seawater.</title>
        <authorList>
            <person name="Wang X."/>
        </authorList>
    </citation>
    <scope>NUCLEOTIDE SEQUENCE [LARGE SCALE GENOMIC DNA]</scope>
    <source>
        <strain evidence="7 8">ATCC 23126</strain>
    </source>
</reference>
<keyword evidence="3" id="KW-0597">Phosphoprotein</keyword>
<dbReference type="SUPFAM" id="SSF47384">
    <property type="entry name" value="Homodimeric domain of signal transducing histidine kinase"/>
    <property type="match status" value="1"/>
</dbReference>
<dbReference type="EC" id="2.7.13.3" evidence="2"/>
<dbReference type="Gene3D" id="1.10.287.130">
    <property type="match status" value="1"/>
</dbReference>
<keyword evidence="4" id="KW-0808">Transferase</keyword>
<dbReference type="EMBL" id="JABANE010000079">
    <property type="protein sequence ID" value="NME70910.1"/>
    <property type="molecule type" value="Genomic_DNA"/>
</dbReference>
<evidence type="ECO:0000256" key="4">
    <source>
        <dbReference type="ARBA" id="ARBA00022679"/>
    </source>
</evidence>
<evidence type="ECO:0000256" key="3">
    <source>
        <dbReference type="ARBA" id="ARBA00022553"/>
    </source>
</evidence>
<dbReference type="NCBIfam" id="TIGR00229">
    <property type="entry name" value="sensory_box"/>
    <property type="match status" value="1"/>
</dbReference>
<dbReference type="GO" id="GO:0000155">
    <property type="term" value="F:phosphorelay sensor kinase activity"/>
    <property type="evidence" value="ECO:0007669"/>
    <property type="project" value="InterPro"/>
</dbReference>
<organism evidence="7 8">
    <name type="scientific">Flammeovirga aprica JL-4</name>
    <dbReference type="NCBI Taxonomy" id="694437"/>
    <lineage>
        <taxon>Bacteria</taxon>
        <taxon>Pseudomonadati</taxon>
        <taxon>Bacteroidota</taxon>
        <taxon>Cytophagia</taxon>
        <taxon>Cytophagales</taxon>
        <taxon>Flammeovirgaceae</taxon>
        <taxon>Flammeovirga</taxon>
    </lineage>
</organism>
<name>A0A7X9RYA8_9BACT</name>
<dbReference type="PANTHER" id="PTHR43304">
    <property type="entry name" value="PHYTOCHROME-LIKE PROTEIN CPH1"/>
    <property type="match status" value="1"/>
</dbReference>
<evidence type="ECO:0000256" key="5">
    <source>
        <dbReference type="ARBA" id="ARBA00022777"/>
    </source>
</evidence>
<accession>A0A7X9RYA8</accession>
<evidence type="ECO:0000259" key="6">
    <source>
        <dbReference type="PROSITE" id="PS50112"/>
    </source>
</evidence>
<dbReference type="SMART" id="SM00091">
    <property type="entry name" value="PAS"/>
    <property type="match status" value="1"/>
</dbReference>
<protein>
    <recommendedName>
        <fullName evidence="2">histidine kinase</fullName>
        <ecNumber evidence="2">2.7.13.3</ecNumber>
    </recommendedName>
</protein>
<evidence type="ECO:0000256" key="1">
    <source>
        <dbReference type="ARBA" id="ARBA00000085"/>
    </source>
</evidence>
<dbReference type="Pfam" id="PF13426">
    <property type="entry name" value="PAS_9"/>
    <property type="match status" value="1"/>
</dbReference>
<dbReference type="InterPro" id="IPR036097">
    <property type="entry name" value="HisK_dim/P_sf"/>
</dbReference>
<keyword evidence="8" id="KW-1185">Reference proteome</keyword>
<keyword evidence="5" id="KW-0418">Kinase</keyword>
<comment type="caution">
    <text evidence="7">The sequence shown here is derived from an EMBL/GenBank/DDBJ whole genome shotgun (WGS) entry which is preliminary data.</text>
</comment>
<feature type="domain" description="PAS" evidence="6">
    <location>
        <begin position="135"/>
        <end position="193"/>
    </location>
</feature>
<evidence type="ECO:0000313" key="7">
    <source>
        <dbReference type="EMBL" id="NME70910.1"/>
    </source>
</evidence>
<dbReference type="RefSeq" id="WP_169659138.1">
    <property type="nucleotide sequence ID" value="NZ_JABANE010000079.1"/>
</dbReference>
<dbReference type="InterPro" id="IPR035965">
    <property type="entry name" value="PAS-like_dom_sf"/>
</dbReference>
<dbReference type="CDD" id="cd00130">
    <property type="entry name" value="PAS"/>
    <property type="match status" value="1"/>
</dbReference>
<proteinExistence type="predicted"/>
<dbReference type="Gene3D" id="3.30.450.20">
    <property type="entry name" value="PAS domain"/>
    <property type="match status" value="2"/>
</dbReference>
<dbReference type="SUPFAM" id="SSF55785">
    <property type="entry name" value="PYP-like sensor domain (PAS domain)"/>
    <property type="match status" value="1"/>
</dbReference>
<evidence type="ECO:0000313" key="8">
    <source>
        <dbReference type="Proteomes" id="UP000576082"/>
    </source>
</evidence>
<evidence type="ECO:0000256" key="2">
    <source>
        <dbReference type="ARBA" id="ARBA00012438"/>
    </source>
</evidence>
<dbReference type="CDD" id="cd00082">
    <property type="entry name" value="HisKA"/>
    <property type="match status" value="1"/>
</dbReference>
<dbReference type="PROSITE" id="PS50112">
    <property type="entry name" value="PAS"/>
    <property type="match status" value="1"/>
</dbReference>
<dbReference type="Proteomes" id="UP000576082">
    <property type="component" value="Unassembled WGS sequence"/>
</dbReference>
<dbReference type="InterPro" id="IPR003661">
    <property type="entry name" value="HisK_dim/P_dom"/>
</dbReference>
<sequence>MNVFLQNDKKKIKTSTASIKDNHYLIINSNGNIKFISKGFLNGAHTFEENRSIAVGLSPKNQIVFKQKIYDALNTQDTVIFEFTISINSRPHLFKITLYPFFINEAFVNATFETVNKEKELHLKRFKDTYIHSVDAIIWIDPFSKDVIFSNPAFEKITGYSEKEILDKSFFMLIPESEKNKGKKEFSELRKNKSIVSDTVIITKKGNELPVEISANVVTSENDSPYIVCVLKDQTALAKAKKELKANSTRYEAVLDNSKIKICQFDLQLKLLWTGSSNDVVTSKFLTEKDYGLKIKEIINNESGINIHHFMNEAIKSKSTEFGSFPIMYDKEWKVVEIYFTPVIEKGKTVGLNAVFLNISDQKRIEDKLDHFVYRAAHDLRGPITTIQGLIQLIKDQDKENNYTNMLEETVWTQDMHLQKILAYYYNQKKELNVLPIDFDKITHQLNAFVGNSGYNICISTNNAIRKTIHSDGERILLLFKNICSTILQNVSRDIQVKVNIELKEIKNGIYLSFEDNVSPKDSFDSIHNRNGSTEYIHNDFSKGIFITTDIIEKLKGKYQVKYSKKRTQKLEILLPDLK</sequence>
<gene>
    <name evidence="7" type="ORF">HHU12_23245</name>
</gene>
<dbReference type="InterPro" id="IPR052162">
    <property type="entry name" value="Sensor_kinase/Photoreceptor"/>
</dbReference>
<dbReference type="AlphaFoldDB" id="A0A7X9RYA8"/>